<feature type="signal peptide" evidence="2">
    <location>
        <begin position="1"/>
        <end position="17"/>
    </location>
</feature>
<feature type="compositionally biased region" description="Basic and acidic residues" evidence="1">
    <location>
        <begin position="314"/>
        <end position="372"/>
    </location>
</feature>
<feature type="chain" id="PRO_5013198803" description="Saposin B-type domain-containing protein" evidence="2">
    <location>
        <begin position="18"/>
        <end position="372"/>
    </location>
</feature>
<dbReference type="GeneID" id="94832001"/>
<keyword evidence="4" id="KW-1185">Reference proteome</keyword>
<gene>
    <name evidence="3" type="ORF">TRFO_13511</name>
</gene>
<reference evidence="3" key="1">
    <citation type="submission" date="2016-10" db="EMBL/GenBank/DDBJ databases">
        <authorList>
            <person name="Benchimol M."/>
            <person name="Almeida L.G."/>
            <person name="Vasconcelos A.T."/>
            <person name="Perreira-Neves A."/>
            <person name="Rosa I.A."/>
            <person name="Tasca T."/>
            <person name="Bogo M.R."/>
            <person name="de Souza W."/>
        </authorList>
    </citation>
    <scope>NUCLEOTIDE SEQUENCE [LARGE SCALE GENOMIC DNA]</scope>
    <source>
        <strain evidence="3">K</strain>
    </source>
</reference>
<protein>
    <recommendedName>
        <fullName evidence="5">Saposin B-type domain-containing protein</fullName>
    </recommendedName>
</protein>
<evidence type="ECO:0000313" key="4">
    <source>
        <dbReference type="Proteomes" id="UP000179807"/>
    </source>
</evidence>
<dbReference type="Proteomes" id="UP000179807">
    <property type="component" value="Unassembled WGS sequence"/>
</dbReference>
<proteinExistence type="predicted"/>
<evidence type="ECO:0000313" key="3">
    <source>
        <dbReference type="EMBL" id="OHT16025.1"/>
    </source>
</evidence>
<organism evidence="3 4">
    <name type="scientific">Tritrichomonas foetus</name>
    <dbReference type="NCBI Taxonomy" id="1144522"/>
    <lineage>
        <taxon>Eukaryota</taxon>
        <taxon>Metamonada</taxon>
        <taxon>Parabasalia</taxon>
        <taxon>Tritrichomonadida</taxon>
        <taxon>Tritrichomonadidae</taxon>
        <taxon>Tritrichomonas</taxon>
    </lineage>
</organism>
<dbReference type="AlphaFoldDB" id="A0A1J4KXP5"/>
<dbReference type="VEuPathDB" id="TrichDB:TRFO_13511"/>
<name>A0A1J4KXP5_9EUKA</name>
<keyword evidence="2" id="KW-0732">Signal</keyword>
<feature type="region of interest" description="Disordered" evidence="1">
    <location>
        <begin position="290"/>
        <end position="372"/>
    </location>
</feature>
<dbReference type="RefSeq" id="XP_068369161.1">
    <property type="nucleotide sequence ID" value="XM_068497297.1"/>
</dbReference>
<evidence type="ECO:0000256" key="2">
    <source>
        <dbReference type="SAM" id="SignalP"/>
    </source>
</evidence>
<dbReference type="EMBL" id="MLAK01000156">
    <property type="protein sequence ID" value="OHT16025.1"/>
    <property type="molecule type" value="Genomic_DNA"/>
</dbReference>
<evidence type="ECO:0000256" key="1">
    <source>
        <dbReference type="SAM" id="MobiDB-lite"/>
    </source>
</evidence>
<comment type="caution">
    <text evidence="3">The sequence shown here is derived from an EMBL/GenBank/DDBJ whole genome shotgun (WGS) entry which is preliminary data.</text>
</comment>
<sequence length="372" mass="42491">MMLAFLLSLALSTGTENQVDRSSRISHFECFNIVRVIERELQHINQSSQIPALRTKMAEHCEKLEGQRKDVCTKVTTEESFAKIQEYLKQLKRPDFICTQLGYPRGATGTRVINTKVCSSIVNLIKRDLLRSRMFNGTHFVPSNATRRFFNHTKLSNHTTPVAPAQPAAAALLEDPPVNNQQAPVAPAANHSRDLAHPIPVNGSHNANFTHLTPPIRRHFNTFFRRKSPRACDMVSPDDRVVCHVLTRLIVRTMRREVMQNVTSSEICKKLEDLHLITLTNKTVLYDSTHTPRRQYNDGEHKSRRNYGNGDEADAPHRRHDTDDDAPVRRRNSDDDAVQRRRRAPVDEKDVERAPRAPPREADDVQKKAEIK</sequence>
<accession>A0A1J4KXP5</accession>
<evidence type="ECO:0008006" key="5">
    <source>
        <dbReference type="Google" id="ProtNLM"/>
    </source>
</evidence>